<keyword evidence="1 3" id="KW-0658">Purine biosynthesis</keyword>
<name>A0A7T7XQB9_9SPIR</name>
<comment type="function">
    <text evidence="3 4">Catalyzes the conversion of N5-carboxyaminoimidazole ribonucleotide (N5-CAIR) to 4-carboxy-5-aminoimidazole ribonucleotide (CAIR).</text>
</comment>
<feature type="domain" description="PurE" evidence="6">
    <location>
        <begin position="1"/>
        <end position="150"/>
    </location>
</feature>
<dbReference type="GO" id="GO:0034023">
    <property type="term" value="F:5-(carboxyamino)imidazole ribonucleotide mutase activity"/>
    <property type="evidence" value="ECO:0007669"/>
    <property type="project" value="UniProtKB-UniRule"/>
</dbReference>
<dbReference type="GO" id="GO:0016829">
    <property type="term" value="F:lyase activity"/>
    <property type="evidence" value="ECO:0007669"/>
    <property type="project" value="UniProtKB-KW"/>
</dbReference>
<dbReference type="InterPro" id="IPR033747">
    <property type="entry name" value="PurE_ClassI"/>
</dbReference>
<keyword evidence="2 3" id="KW-0413">Isomerase</keyword>
<dbReference type="UniPathway" id="UPA00074">
    <property type="reaction ID" value="UER00943"/>
</dbReference>
<reference evidence="7" key="1">
    <citation type="submission" date="2021-01" db="EMBL/GenBank/DDBJ databases">
        <title>Description of Breznakiella homolactica.</title>
        <authorList>
            <person name="Song Y."/>
            <person name="Brune A."/>
        </authorList>
    </citation>
    <scope>NUCLEOTIDE SEQUENCE</scope>
    <source>
        <strain evidence="7">RmG30</strain>
    </source>
</reference>
<dbReference type="PIRSF" id="PIRSF001338">
    <property type="entry name" value="AIR_carboxylase"/>
    <property type="match status" value="1"/>
</dbReference>
<proteinExistence type="inferred from homology"/>
<dbReference type="PANTHER" id="PTHR23046">
    <property type="entry name" value="PHOSPHORIBOSYLAMINOIMIDAZOLE CARBOXYLASE CATALYTIC SUBUNIT"/>
    <property type="match status" value="1"/>
</dbReference>
<sequence>MKAAIIFGSKSDSPVMKKAADVFREFGVSYSAHILSAHRVPELLRETIETLEKDGTEVIIAGAGLAAHLPGVIASMTILPVIGVPVSSGGLGGMDALLSIVQMPKPIPVATVGVDNAANAAYLACQMLALKYEPLREKIIAFRDRMKADFAREQGQGVEL</sequence>
<dbReference type="SUPFAM" id="SSF52255">
    <property type="entry name" value="N5-CAIR mutase (phosphoribosylaminoimidazole carboxylase, PurE)"/>
    <property type="match status" value="1"/>
</dbReference>
<dbReference type="NCBIfam" id="TIGR01162">
    <property type="entry name" value="purE"/>
    <property type="match status" value="1"/>
</dbReference>
<keyword evidence="7" id="KW-0456">Lyase</keyword>
<evidence type="ECO:0000256" key="5">
    <source>
        <dbReference type="PIRSR" id="PIRSR001338-1"/>
    </source>
</evidence>
<dbReference type="RefSeq" id="WP_215627875.1">
    <property type="nucleotide sequence ID" value="NZ_CP067089.2"/>
</dbReference>
<evidence type="ECO:0000313" key="7">
    <source>
        <dbReference type="EMBL" id="QQO10570.1"/>
    </source>
</evidence>
<comment type="pathway">
    <text evidence="3 4">Purine metabolism; IMP biosynthesis via de novo pathway; 5-amino-1-(5-phospho-D-ribosyl)imidazole-4-carboxylate from 5-amino-1-(5-phospho-D-ribosyl)imidazole (N5-CAIR route): step 2/2.</text>
</comment>
<keyword evidence="8" id="KW-1185">Reference proteome</keyword>
<protein>
    <recommendedName>
        <fullName evidence="3 4">N5-carboxyaminoimidazole ribonucleotide mutase</fullName>
        <shortName evidence="3 4">N5-CAIR mutase</shortName>
        <ecNumber evidence="3 4">5.4.99.18</ecNumber>
    </recommendedName>
    <alternativeName>
        <fullName evidence="3">5-(carboxyamino)imidazole ribonucleotide mutase</fullName>
    </alternativeName>
</protein>
<feature type="binding site" evidence="3 5">
    <location>
        <position position="39"/>
    </location>
    <ligand>
        <name>substrate</name>
    </ligand>
</feature>
<feature type="binding site" evidence="3 5">
    <location>
        <position position="12"/>
    </location>
    <ligand>
        <name>substrate</name>
    </ligand>
</feature>
<dbReference type="Gene3D" id="3.40.50.1970">
    <property type="match status" value="1"/>
</dbReference>
<dbReference type="SMART" id="SM01001">
    <property type="entry name" value="AIRC"/>
    <property type="match status" value="1"/>
</dbReference>
<dbReference type="EC" id="5.4.99.18" evidence="3 4"/>
<evidence type="ECO:0000256" key="1">
    <source>
        <dbReference type="ARBA" id="ARBA00022755"/>
    </source>
</evidence>
<dbReference type="Proteomes" id="UP000595917">
    <property type="component" value="Chromosome"/>
</dbReference>
<evidence type="ECO:0000313" key="8">
    <source>
        <dbReference type="Proteomes" id="UP000595917"/>
    </source>
</evidence>
<dbReference type="AlphaFoldDB" id="A0A7T7XQB9"/>
<evidence type="ECO:0000256" key="3">
    <source>
        <dbReference type="HAMAP-Rule" id="MF_01929"/>
    </source>
</evidence>
<accession>A0A7T7XQB9</accession>
<organism evidence="7 8">
    <name type="scientific">Breznakiella homolactica</name>
    <dbReference type="NCBI Taxonomy" id="2798577"/>
    <lineage>
        <taxon>Bacteria</taxon>
        <taxon>Pseudomonadati</taxon>
        <taxon>Spirochaetota</taxon>
        <taxon>Spirochaetia</taxon>
        <taxon>Spirochaetales</taxon>
        <taxon>Breznakiellaceae</taxon>
        <taxon>Breznakiella</taxon>
    </lineage>
</organism>
<comment type="catalytic activity">
    <reaction evidence="3 4">
        <text>5-carboxyamino-1-(5-phospho-D-ribosyl)imidazole + H(+) = 5-amino-1-(5-phospho-D-ribosyl)imidazole-4-carboxylate</text>
        <dbReference type="Rhea" id="RHEA:13193"/>
        <dbReference type="ChEBI" id="CHEBI:15378"/>
        <dbReference type="ChEBI" id="CHEBI:58730"/>
        <dbReference type="ChEBI" id="CHEBI:77657"/>
        <dbReference type="EC" id="5.4.99.18"/>
    </reaction>
</comment>
<dbReference type="InterPro" id="IPR000031">
    <property type="entry name" value="PurE_dom"/>
</dbReference>
<dbReference type="EMBL" id="CP067089">
    <property type="protein sequence ID" value="QQO10570.1"/>
    <property type="molecule type" value="Genomic_DNA"/>
</dbReference>
<dbReference type="Pfam" id="PF00731">
    <property type="entry name" value="AIRC"/>
    <property type="match status" value="1"/>
</dbReference>
<dbReference type="HAMAP" id="MF_01929">
    <property type="entry name" value="PurE_classI"/>
    <property type="match status" value="1"/>
</dbReference>
<gene>
    <name evidence="3 7" type="primary">purE</name>
    <name evidence="7" type="ORF">JFL75_06555</name>
</gene>
<dbReference type="KEGG" id="bhc:JFL75_06555"/>
<evidence type="ECO:0000259" key="6">
    <source>
        <dbReference type="SMART" id="SM01001"/>
    </source>
</evidence>
<dbReference type="PANTHER" id="PTHR23046:SF2">
    <property type="entry name" value="PHOSPHORIBOSYLAMINOIMIDAZOLE CARBOXYLASE"/>
    <property type="match status" value="1"/>
</dbReference>
<feature type="binding site" evidence="3 5">
    <location>
        <position position="9"/>
    </location>
    <ligand>
        <name>substrate</name>
    </ligand>
</feature>
<dbReference type="GO" id="GO:0006189">
    <property type="term" value="P:'de novo' IMP biosynthetic process"/>
    <property type="evidence" value="ECO:0007669"/>
    <property type="project" value="UniProtKB-UniRule"/>
</dbReference>
<evidence type="ECO:0000256" key="2">
    <source>
        <dbReference type="ARBA" id="ARBA00023235"/>
    </source>
</evidence>
<comment type="similarity">
    <text evidence="3">Belongs to the AIR carboxylase family. Class I subfamily.</text>
</comment>
<evidence type="ECO:0000256" key="4">
    <source>
        <dbReference type="PIRNR" id="PIRNR001338"/>
    </source>
</evidence>
<dbReference type="InterPro" id="IPR024694">
    <property type="entry name" value="PurE_prokaryotes"/>
</dbReference>